<name>A0ACC2T485_9FUNG</name>
<sequence length="85" mass="9302">MATPHQETFLPVPEGDIPNRQRNASVTLPQSDLSQLMLNLQLEPFVVDDMAHTRAWLGSHKGGGLGLEGQVHNRRNSGQIVDCSS</sequence>
<proteinExistence type="predicted"/>
<keyword evidence="2" id="KW-1185">Reference proteome</keyword>
<evidence type="ECO:0000313" key="1">
    <source>
        <dbReference type="EMBL" id="KAJ9069311.1"/>
    </source>
</evidence>
<dbReference type="Proteomes" id="UP001165960">
    <property type="component" value="Unassembled WGS sequence"/>
</dbReference>
<evidence type="ECO:0000313" key="2">
    <source>
        <dbReference type="Proteomes" id="UP001165960"/>
    </source>
</evidence>
<comment type="caution">
    <text evidence="1">The sequence shown here is derived from an EMBL/GenBank/DDBJ whole genome shotgun (WGS) entry which is preliminary data.</text>
</comment>
<gene>
    <name evidence="1" type="ORF">DSO57_1019873</name>
</gene>
<organism evidence="1 2">
    <name type="scientific">Entomophthora muscae</name>
    <dbReference type="NCBI Taxonomy" id="34485"/>
    <lineage>
        <taxon>Eukaryota</taxon>
        <taxon>Fungi</taxon>
        <taxon>Fungi incertae sedis</taxon>
        <taxon>Zoopagomycota</taxon>
        <taxon>Entomophthoromycotina</taxon>
        <taxon>Entomophthoromycetes</taxon>
        <taxon>Entomophthorales</taxon>
        <taxon>Entomophthoraceae</taxon>
        <taxon>Entomophthora</taxon>
    </lineage>
</organism>
<dbReference type="EMBL" id="QTSX02003641">
    <property type="protein sequence ID" value="KAJ9069311.1"/>
    <property type="molecule type" value="Genomic_DNA"/>
</dbReference>
<protein>
    <submittedName>
        <fullName evidence="1">Uncharacterized protein</fullName>
    </submittedName>
</protein>
<reference evidence="1" key="1">
    <citation type="submission" date="2022-04" db="EMBL/GenBank/DDBJ databases">
        <title>Genome of the entomopathogenic fungus Entomophthora muscae.</title>
        <authorList>
            <person name="Elya C."/>
            <person name="Lovett B.R."/>
            <person name="Lee E."/>
            <person name="Macias A.M."/>
            <person name="Hajek A.E."/>
            <person name="De Bivort B.L."/>
            <person name="Kasson M.T."/>
            <person name="De Fine Licht H.H."/>
            <person name="Stajich J.E."/>
        </authorList>
    </citation>
    <scope>NUCLEOTIDE SEQUENCE</scope>
    <source>
        <strain evidence="1">Berkeley</strain>
    </source>
</reference>
<accession>A0ACC2T485</accession>